<dbReference type="GO" id="GO:0016887">
    <property type="term" value="F:ATP hydrolysis activity"/>
    <property type="evidence" value="ECO:0007669"/>
    <property type="project" value="TreeGrafter"/>
</dbReference>
<dbReference type="InterPro" id="IPR022521">
    <property type="entry name" value="Rv3660c"/>
</dbReference>
<dbReference type="Pfam" id="PF26563">
    <property type="entry name" value="Rv3660c_N"/>
    <property type="match status" value="1"/>
</dbReference>
<dbReference type="EMBL" id="AP019307">
    <property type="protein sequence ID" value="BBH17698.1"/>
    <property type="molecule type" value="Genomic_DNA"/>
</dbReference>
<dbReference type="RefSeq" id="WP_125569051.1">
    <property type="nucleotide sequence ID" value="NZ_AP019307.1"/>
</dbReference>
<evidence type="ECO:0000313" key="3">
    <source>
        <dbReference type="EMBL" id="BBH17698.1"/>
    </source>
</evidence>
<evidence type="ECO:0000259" key="2">
    <source>
        <dbReference type="Pfam" id="PF26563"/>
    </source>
</evidence>
<evidence type="ECO:0000259" key="1">
    <source>
        <dbReference type="Pfam" id="PF01656"/>
    </source>
</evidence>
<dbReference type="PANTHER" id="PTHR43384:SF11">
    <property type="entry name" value="SEPTUM SITE DETERMINING PROTEIN"/>
    <property type="match status" value="1"/>
</dbReference>
<feature type="domain" description="CobQ/CobB/MinD/ParA nucleotide binding" evidence="1">
    <location>
        <begin position="122"/>
        <end position="158"/>
    </location>
</feature>
<evidence type="ECO:0000313" key="4">
    <source>
        <dbReference type="Proteomes" id="UP000271573"/>
    </source>
</evidence>
<dbReference type="Proteomes" id="UP000271573">
    <property type="component" value="Chromosome"/>
</dbReference>
<organism evidence="3 4">
    <name type="scientific">Nocardioides baekrokdamisoli</name>
    <dbReference type="NCBI Taxonomy" id="1804624"/>
    <lineage>
        <taxon>Bacteria</taxon>
        <taxon>Bacillati</taxon>
        <taxon>Actinomycetota</taxon>
        <taxon>Actinomycetes</taxon>
        <taxon>Propionibacteriales</taxon>
        <taxon>Nocardioidaceae</taxon>
        <taxon>Nocardioides</taxon>
    </lineage>
</organism>
<dbReference type="OrthoDB" id="3252838at2"/>
<dbReference type="InterPro" id="IPR027417">
    <property type="entry name" value="P-loop_NTPase"/>
</dbReference>
<feature type="domain" description="Rv3660c-like CheY-like N-terminal" evidence="2">
    <location>
        <begin position="8"/>
        <end position="114"/>
    </location>
</feature>
<accession>A0A3G9J299</accession>
<sequence length="342" mass="35724">MTSALVLTRNATLRDEVVRLASAAGVDVLAPTDPAGAGAEWRRAHMVVVGADVAADVADRRWVRRGGVLVASWGPPADAVFRPSLDLGAEAVLDLPSSAPRLAERLADAGEGRVSRALVVGVIGGSGGAGATTFALALAQSAARERRVLLVDTDTLGPGLDALLGTAEVSGVRWSEMHGSTGRLGGRTVREALPHVGSLPFLTWSGIGRMPSPELLREVIASARKANELVVLDLSRALDPLVAEALATCDLVLVVVRPTADGVSSARRLITQLPDRARVRAVLRGRQSPVVEDLGVPVVVRMRDHRGIDEAVALGLGPLRHRRGPLGRGVETVLEWLQGGAA</sequence>
<dbReference type="Gene3D" id="3.40.50.300">
    <property type="entry name" value="P-loop containing nucleotide triphosphate hydrolases"/>
    <property type="match status" value="1"/>
</dbReference>
<proteinExistence type="predicted"/>
<dbReference type="InterPro" id="IPR002586">
    <property type="entry name" value="CobQ/CobB/MinD/ParA_Nub-bd_dom"/>
</dbReference>
<protein>
    <submittedName>
        <fullName evidence="3">Uncharacterized protein</fullName>
    </submittedName>
</protein>
<reference evidence="3 4" key="1">
    <citation type="submission" date="2018-11" db="EMBL/GenBank/DDBJ databases">
        <title>Complete genome sequence of Nocardioides baekrokdamisoli strain KCTC 39748.</title>
        <authorList>
            <person name="Kang S.W."/>
            <person name="Lee K.C."/>
            <person name="Kim K.K."/>
            <person name="Kim J.S."/>
            <person name="Kim D.S."/>
            <person name="Ko S.H."/>
            <person name="Yang S.H."/>
            <person name="Shin Y.K."/>
            <person name="Lee J.S."/>
        </authorList>
    </citation>
    <scope>NUCLEOTIDE SEQUENCE [LARGE SCALE GENOMIC DNA]</scope>
    <source>
        <strain evidence="3 4">KCTC 39748</strain>
    </source>
</reference>
<dbReference type="GO" id="GO:0005524">
    <property type="term" value="F:ATP binding"/>
    <property type="evidence" value="ECO:0007669"/>
    <property type="project" value="TreeGrafter"/>
</dbReference>
<dbReference type="InterPro" id="IPR050625">
    <property type="entry name" value="ParA/MinD_ATPase"/>
</dbReference>
<dbReference type="Pfam" id="PF01656">
    <property type="entry name" value="CbiA"/>
    <property type="match status" value="1"/>
</dbReference>
<gene>
    <name evidence="3" type="ORF">Back2_19850</name>
</gene>
<dbReference type="GO" id="GO:0051782">
    <property type="term" value="P:negative regulation of cell division"/>
    <property type="evidence" value="ECO:0007669"/>
    <property type="project" value="TreeGrafter"/>
</dbReference>
<dbReference type="PANTHER" id="PTHR43384">
    <property type="entry name" value="SEPTUM SITE-DETERMINING PROTEIN MIND HOMOLOG, CHLOROPLASTIC-RELATED"/>
    <property type="match status" value="1"/>
</dbReference>
<dbReference type="KEGG" id="nbe:Back2_19850"/>
<dbReference type="AlphaFoldDB" id="A0A3G9J299"/>
<name>A0A3G9J299_9ACTN</name>
<dbReference type="NCBIfam" id="TIGR03815">
    <property type="entry name" value="CpaE_hom_Actino"/>
    <property type="match status" value="1"/>
</dbReference>
<dbReference type="SUPFAM" id="SSF52540">
    <property type="entry name" value="P-loop containing nucleoside triphosphate hydrolases"/>
    <property type="match status" value="1"/>
</dbReference>
<dbReference type="GO" id="GO:0009898">
    <property type="term" value="C:cytoplasmic side of plasma membrane"/>
    <property type="evidence" value="ECO:0007669"/>
    <property type="project" value="TreeGrafter"/>
</dbReference>
<keyword evidence="4" id="KW-1185">Reference proteome</keyword>
<dbReference type="InterPro" id="IPR059050">
    <property type="entry name" value="Rv3660c_N"/>
</dbReference>
<dbReference type="GO" id="GO:0005829">
    <property type="term" value="C:cytosol"/>
    <property type="evidence" value="ECO:0007669"/>
    <property type="project" value="TreeGrafter"/>
</dbReference>